<dbReference type="SUPFAM" id="SSF46894">
    <property type="entry name" value="C-terminal effector domain of the bipartite response regulators"/>
    <property type="match status" value="1"/>
</dbReference>
<dbReference type="Pfam" id="PF03704">
    <property type="entry name" value="BTAD"/>
    <property type="match status" value="1"/>
</dbReference>
<dbReference type="SMART" id="SM00862">
    <property type="entry name" value="Trans_reg_C"/>
    <property type="match status" value="1"/>
</dbReference>
<evidence type="ECO:0000256" key="3">
    <source>
        <dbReference type="PROSITE-ProRule" id="PRU01091"/>
    </source>
</evidence>
<evidence type="ECO:0000256" key="2">
    <source>
        <dbReference type="ARBA" id="ARBA00023125"/>
    </source>
</evidence>
<dbReference type="InterPro" id="IPR027417">
    <property type="entry name" value="P-loop_NTPase"/>
</dbReference>
<evidence type="ECO:0000256" key="1">
    <source>
        <dbReference type="ARBA" id="ARBA00005820"/>
    </source>
</evidence>
<dbReference type="InterPro" id="IPR005158">
    <property type="entry name" value="BTAD"/>
</dbReference>
<dbReference type="SUPFAM" id="SSF52540">
    <property type="entry name" value="P-loop containing nucleoside triphosphate hydrolases"/>
    <property type="match status" value="1"/>
</dbReference>
<dbReference type="PANTHER" id="PTHR47691:SF3">
    <property type="entry name" value="HTH-TYPE TRANSCRIPTIONAL REGULATOR RV0890C-RELATED"/>
    <property type="match status" value="1"/>
</dbReference>
<dbReference type="InterPro" id="IPR011990">
    <property type="entry name" value="TPR-like_helical_dom_sf"/>
</dbReference>
<reference evidence="6 7" key="1">
    <citation type="submission" date="2021-08" db="EMBL/GenBank/DDBJ databases">
        <title>Nocardioides bacterium WL0053 sp. nov., isolated from the sediment.</title>
        <authorList>
            <person name="Wang L."/>
            <person name="Zhang D."/>
            <person name="Zhang A."/>
        </authorList>
    </citation>
    <scope>NUCLEOTIDE SEQUENCE [LARGE SCALE GENOMIC DNA]</scope>
    <source>
        <strain evidence="6 7">WL0053</strain>
    </source>
</reference>
<accession>A0ABS7RL47</accession>
<name>A0ABS7RL47_9ACTN</name>
<dbReference type="Gene3D" id="1.25.40.10">
    <property type="entry name" value="Tetratricopeptide repeat domain"/>
    <property type="match status" value="2"/>
</dbReference>
<feature type="domain" description="OmpR/PhoB-type" evidence="5">
    <location>
        <begin position="1"/>
        <end position="101"/>
    </location>
</feature>
<evidence type="ECO:0000313" key="6">
    <source>
        <dbReference type="EMBL" id="MBY9075476.1"/>
    </source>
</evidence>
<evidence type="ECO:0000313" key="7">
    <source>
        <dbReference type="Proteomes" id="UP000754710"/>
    </source>
</evidence>
<dbReference type="Gene3D" id="3.40.50.300">
    <property type="entry name" value="P-loop containing nucleotide triphosphate hydrolases"/>
    <property type="match status" value="1"/>
</dbReference>
<comment type="caution">
    <text evidence="6">The sequence shown here is derived from an EMBL/GenBank/DDBJ whole genome shotgun (WGS) entry which is preliminary data.</text>
</comment>
<dbReference type="InterPro" id="IPR016032">
    <property type="entry name" value="Sig_transdc_resp-reg_C-effctor"/>
</dbReference>
<dbReference type="PANTHER" id="PTHR47691">
    <property type="entry name" value="REGULATOR-RELATED"/>
    <property type="match status" value="1"/>
</dbReference>
<dbReference type="SUPFAM" id="SSF48452">
    <property type="entry name" value="TPR-like"/>
    <property type="match status" value="2"/>
</dbReference>
<dbReference type="PROSITE" id="PS51755">
    <property type="entry name" value="OMPR_PHOB"/>
    <property type="match status" value="1"/>
</dbReference>
<protein>
    <submittedName>
        <fullName evidence="6">Tetratricopeptide repeat protein</fullName>
    </submittedName>
</protein>
<organism evidence="6 7">
    <name type="scientific">Nocardioides jiangsuensis</name>
    <dbReference type="NCBI Taxonomy" id="2866161"/>
    <lineage>
        <taxon>Bacteria</taxon>
        <taxon>Bacillati</taxon>
        <taxon>Actinomycetota</taxon>
        <taxon>Actinomycetes</taxon>
        <taxon>Propionibacteriales</taxon>
        <taxon>Nocardioidaceae</taxon>
        <taxon>Nocardioides</taxon>
    </lineage>
</organism>
<evidence type="ECO:0000259" key="5">
    <source>
        <dbReference type="PROSITE" id="PS51755"/>
    </source>
</evidence>
<keyword evidence="7" id="KW-1185">Reference proteome</keyword>
<dbReference type="EMBL" id="JAIEZQ010000002">
    <property type="protein sequence ID" value="MBY9075476.1"/>
    <property type="molecule type" value="Genomic_DNA"/>
</dbReference>
<keyword evidence="2 3" id="KW-0238">DNA-binding</keyword>
<dbReference type="Proteomes" id="UP000754710">
    <property type="component" value="Unassembled WGS sequence"/>
</dbReference>
<dbReference type="Gene3D" id="1.10.10.10">
    <property type="entry name" value="Winged helix-like DNA-binding domain superfamily/Winged helix DNA-binding domain"/>
    <property type="match status" value="1"/>
</dbReference>
<feature type="DNA-binding region" description="OmpR/PhoB-type" evidence="3">
    <location>
        <begin position="1"/>
        <end position="101"/>
    </location>
</feature>
<feature type="region of interest" description="Disordered" evidence="4">
    <location>
        <begin position="949"/>
        <end position="968"/>
    </location>
</feature>
<dbReference type="RefSeq" id="WP_221025216.1">
    <property type="nucleotide sequence ID" value="NZ_JAIEZQ010000002.1"/>
</dbReference>
<dbReference type="CDD" id="cd15831">
    <property type="entry name" value="BTAD"/>
    <property type="match status" value="1"/>
</dbReference>
<evidence type="ECO:0000256" key="4">
    <source>
        <dbReference type="SAM" id="MobiDB-lite"/>
    </source>
</evidence>
<gene>
    <name evidence="6" type="ORF">K1X13_11655</name>
</gene>
<dbReference type="SMART" id="SM01043">
    <property type="entry name" value="BTAD"/>
    <property type="match status" value="1"/>
</dbReference>
<proteinExistence type="inferred from homology"/>
<sequence>MAEDSLEFRVLGPLDVRRGGRSVAPAGVRRRSLLAMLLLEAGQLVPVERLIDGIWGYQPPSTAIGLVHTYVSLWRRVLGEGASPDEPERLVREGHGYRLIVRAQELDVATARELTDLGRTALSARDNVRAAALLTDALGQWRGAPLADLAGEPFHSSAVHGLLDLRRTVLLDWATALVNCGRGHEAVEPLTSALDGDPLQEELAEALVRTLCHVGRPSEALDVLDRTRTALADALGVDPGERLRALHLQVLRQDPALTAPADSRVDVPLPLASDSFVGREAAMADLAKLLHSHRLVTLTGPGGSGKTRLAVELAADQRDSFGGAVRFVDASPITEAGALPARVVSALGARVPGGQTAWQVLVSATADHPHLLILDNCEQIAGAANLVTELLTLSPQLRFLVTSREPLHARGEQRYPVGGLALHTPGPQGPQDVTEGAAAYPPAVRLFVDRSAAIDPGLTYAGNDLEDIAEICRRLDGLPLAIELAAGWAGLLPPRQLLVALNETLDVLTTADGGRPARQRTLRATMDWSYSLLDEPTQRVFRGLSVLRGGFTARIAAAVLDEPLNGLLLVLRSLRDKGLLDLDTRVGSDAERRYRLLMTVREYAQERLVAQNEQSEALARHADFFVSLADTGGRQLGGPGQTAAADRLGAHHDDIAAGLRWMATNADADRALDVAASLWRSWHLRSHLDEGRRFVQELVDIAGPRAATRSRARTDLCLGNLTYWQTRYEQALEYYTRAAAHFRELDDAAGLAEATYDQGFALHLVGRTAEGQACLEEARERYRSLKDAVGEANAVAGLAFGLCNLGHLDEAAELAEDSLTVLREQADSFSIANTVGLLGMVRRAQDDLERAEPLLREALTTHAAANHSTGVVWMLRGFAALALARNEPRRALRLAAAADVLDPDQQGGFITGVTEPDVLTAARRLLPAAEVQRLWKAGHSISMDEAVREALSDDQPAHSGPRRDQTLL</sequence>
<comment type="similarity">
    <text evidence="1">Belongs to the AfsR/DnrI/RedD regulatory family.</text>
</comment>
<dbReference type="InterPro" id="IPR001867">
    <property type="entry name" value="OmpR/PhoB-type_DNA-bd"/>
</dbReference>
<dbReference type="InterPro" id="IPR036388">
    <property type="entry name" value="WH-like_DNA-bd_sf"/>
</dbReference>